<dbReference type="GO" id="GO:0046872">
    <property type="term" value="F:metal ion binding"/>
    <property type="evidence" value="ECO:0007669"/>
    <property type="project" value="UniProtKB-KW"/>
</dbReference>
<proteinExistence type="predicted"/>
<dbReference type="InterPro" id="IPR036388">
    <property type="entry name" value="WH-like_DNA-bd_sf"/>
</dbReference>
<comment type="cofactor">
    <cofactor evidence="1">
        <name>Zn(2+)</name>
        <dbReference type="ChEBI" id="CHEBI:29105"/>
    </cofactor>
    <text evidence="1">Binds 1 zinc ion per subunit.</text>
</comment>
<name>A0A2G6K8V8_9ACTN</name>
<comment type="caution">
    <text evidence="2">The sequence shown here is derived from an EMBL/GenBank/DDBJ whole genome shotgun (WGS) entry which is preliminary data.</text>
</comment>
<evidence type="ECO:0000256" key="1">
    <source>
        <dbReference type="PIRSR" id="PIRSR602481-1"/>
    </source>
</evidence>
<dbReference type="Proteomes" id="UP000230914">
    <property type="component" value="Unassembled WGS sequence"/>
</dbReference>
<evidence type="ECO:0000313" key="3">
    <source>
        <dbReference type="Proteomes" id="UP000230914"/>
    </source>
</evidence>
<gene>
    <name evidence="2" type="ORF">CSA55_03980</name>
</gene>
<dbReference type="Pfam" id="PF01475">
    <property type="entry name" value="FUR"/>
    <property type="match status" value="1"/>
</dbReference>
<protein>
    <submittedName>
        <fullName evidence="2">Transcriptional repressor</fullName>
    </submittedName>
</protein>
<accession>A0A2G6K8V8</accession>
<dbReference type="SUPFAM" id="SSF46785">
    <property type="entry name" value="Winged helix' DNA-binding domain"/>
    <property type="match status" value="1"/>
</dbReference>
<dbReference type="EMBL" id="PDSL01000053">
    <property type="protein sequence ID" value="PIE32101.1"/>
    <property type="molecule type" value="Genomic_DNA"/>
</dbReference>
<dbReference type="InterPro" id="IPR002481">
    <property type="entry name" value="FUR"/>
</dbReference>
<sequence>MDARADRVDDADLAEVLRGSGNRLTQARRLVWEVLGANGHLTVAEIADAVAERDASINRSSVYRALEIFAELDLVRESRTDVTGSSTWERRHPDGVIHLVCTECEQVIHHRTDAVDRLRAELTAAGYDPTTIDIRVDIRCCNKGT</sequence>
<reference evidence="2 3" key="1">
    <citation type="submission" date="2017-10" db="EMBL/GenBank/DDBJ databases">
        <title>Novel microbial diversity and functional potential in the marine mammal oral microbiome.</title>
        <authorList>
            <person name="Dudek N.K."/>
            <person name="Sun C.L."/>
            <person name="Burstein D."/>
            <person name="Kantor R.S."/>
            <person name="Aliaga Goltsman D.S."/>
            <person name="Bik E.M."/>
            <person name="Thomas B.C."/>
            <person name="Banfield J.F."/>
            <person name="Relman D.A."/>
        </authorList>
    </citation>
    <scope>NUCLEOTIDE SEQUENCE [LARGE SCALE GENOMIC DNA]</scope>
    <source>
        <strain evidence="2">DOLJORAL78_61_10</strain>
    </source>
</reference>
<dbReference type="GO" id="GO:0003700">
    <property type="term" value="F:DNA-binding transcription factor activity"/>
    <property type="evidence" value="ECO:0007669"/>
    <property type="project" value="InterPro"/>
</dbReference>
<keyword evidence="1" id="KW-0862">Zinc</keyword>
<dbReference type="InterPro" id="IPR036390">
    <property type="entry name" value="WH_DNA-bd_sf"/>
</dbReference>
<keyword evidence="1" id="KW-0479">Metal-binding</keyword>
<dbReference type="Gene3D" id="1.10.10.10">
    <property type="entry name" value="Winged helix-like DNA-binding domain superfamily/Winged helix DNA-binding domain"/>
    <property type="match status" value="1"/>
</dbReference>
<feature type="binding site" evidence="1">
    <location>
        <position position="104"/>
    </location>
    <ligand>
        <name>Zn(2+)</name>
        <dbReference type="ChEBI" id="CHEBI:29105"/>
    </ligand>
</feature>
<organism evidence="2 3">
    <name type="scientific">Ilumatobacter coccineus</name>
    <dbReference type="NCBI Taxonomy" id="467094"/>
    <lineage>
        <taxon>Bacteria</taxon>
        <taxon>Bacillati</taxon>
        <taxon>Actinomycetota</taxon>
        <taxon>Acidimicrobiia</taxon>
        <taxon>Acidimicrobiales</taxon>
        <taxon>Ilumatobacteraceae</taxon>
        <taxon>Ilumatobacter</taxon>
    </lineage>
</organism>
<dbReference type="AlphaFoldDB" id="A0A2G6K8V8"/>
<feature type="binding site" evidence="1">
    <location>
        <position position="101"/>
    </location>
    <ligand>
        <name>Zn(2+)</name>
        <dbReference type="ChEBI" id="CHEBI:29105"/>
    </ligand>
</feature>
<evidence type="ECO:0000313" key="2">
    <source>
        <dbReference type="EMBL" id="PIE32101.1"/>
    </source>
</evidence>